<keyword evidence="4 10" id="KW-0479">Metal-binding</keyword>
<feature type="binding site" evidence="10">
    <location>
        <position position="91"/>
    </location>
    <ligand>
        <name>Mg(2+)</name>
        <dbReference type="ChEBI" id="CHEBI:18420"/>
    </ligand>
</feature>
<dbReference type="InterPro" id="IPR034291">
    <property type="entry name" value="TMP_synthase"/>
</dbReference>
<comment type="catalytic activity">
    <reaction evidence="8 10 11">
        <text>2-(2-carboxy-4-methylthiazol-5-yl)ethyl phosphate + 4-amino-2-methyl-5-(diphosphooxymethyl)pyrimidine + 2 H(+) = thiamine phosphate + CO2 + diphosphate</text>
        <dbReference type="Rhea" id="RHEA:47848"/>
        <dbReference type="ChEBI" id="CHEBI:15378"/>
        <dbReference type="ChEBI" id="CHEBI:16526"/>
        <dbReference type="ChEBI" id="CHEBI:33019"/>
        <dbReference type="ChEBI" id="CHEBI:37575"/>
        <dbReference type="ChEBI" id="CHEBI:57841"/>
        <dbReference type="ChEBI" id="CHEBI:62890"/>
        <dbReference type="EC" id="2.5.1.3"/>
    </reaction>
</comment>
<evidence type="ECO:0000313" key="16">
    <source>
        <dbReference type="Proteomes" id="UP001150259"/>
    </source>
</evidence>
<feature type="binding site" evidence="10">
    <location>
        <position position="72"/>
    </location>
    <ligand>
        <name>Mg(2+)</name>
        <dbReference type="ChEBI" id="CHEBI:18420"/>
    </ligand>
</feature>
<dbReference type="InterPro" id="IPR022998">
    <property type="entry name" value="ThiamineP_synth_TenI"/>
</dbReference>
<comment type="function">
    <text evidence="1 10">Condenses 4-methyl-5-(beta-hydroxyethyl)thiazole monophosphate (THZ-P) and 2-methyl-4-amino-5-hydroxymethyl pyrimidine pyrophosphate (HMP-PP) to form thiamine monophosphate (TMP).</text>
</comment>
<feature type="binding site" evidence="10">
    <location>
        <position position="71"/>
    </location>
    <ligand>
        <name>4-amino-2-methyl-5-(diphosphooxymethyl)pyrimidine</name>
        <dbReference type="ChEBI" id="CHEBI:57841"/>
    </ligand>
</feature>
<accession>A0ABT5GLQ2</accession>
<dbReference type="SUPFAM" id="SSF51391">
    <property type="entry name" value="Thiamin phosphate synthase"/>
    <property type="match status" value="1"/>
</dbReference>
<comment type="caution">
    <text evidence="15">The sequence shown here is derived from an EMBL/GenBank/DDBJ whole genome shotgun (WGS) entry which is preliminary data.</text>
</comment>
<feature type="binding site" evidence="10">
    <location>
        <position position="139"/>
    </location>
    <ligand>
        <name>4-amino-2-methyl-5-(diphosphooxymethyl)pyrimidine</name>
        <dbReference type="ChEBI" id="CHEBI:57841"/>
    </ligand>
</feature>
<feature type="binding site" evidence="10">
    <location>
        <begin position="39"/>
        <end position="43"/>
    </location>
    <ligand>
        <name>4-amino-2-methyl-5-(diphosphooxymethyl)pyrimidine</name>
        <dbReference type="ChEBI" id="CHEBI:57841"/>
    </ligand>
</feature>
<name>A0ABT5GLQ2_9MICO</name>
<evidence type="ECO:0000256" key="7">
    <source>
        <dbReference type="ARBA" id="ARBA00047334"/>
    </source>
</evidence>
<keyword evidence="5 10" id="KW-0460">Magnesium</keyword>
<evidence type="ECO:0000256" key="9">
    <source>
        <dbReference type="ARBA" id="ARBA00047883"/>
    </source>
</evidence>
<evidence type="ECO:0000256" key="8">
    <source>
        <dbReference type="ARBA" id="ARBA00047851"/>
    </source>
</evidence>
<dbReference type="EC" id="2.5.1.3" evidence="10"/>
<feature type="binding site" evidence="10">
    <location>
        <begin position="136"/>
        <end position="138"/>
    </location>
    <ligand>
        <name>2-[(2R,5Z)-2-carboxy-4-methylthiazol-5(2H)-ylidene]ethyl phosphate</name>
        <dbReference type="ChEBI" id="CHEBI:62899"/>
    </ligand>
</feature>
<comment type="catalytic activity">
    <reaction evidence="9 10 11">
        <text>2-[(2R,5Z)-2-carboxy-4-methylthiazol-5(2H)-ylidene]ethyl phosphate + 4-amino-2-methyl-5-(diphosphooxymethyl)pyrimidine + 2 H(+) = thiamine phosphate + CO2 + diphosphate</text>
        <dbReference type="Rhea" id="RHEA:47844"/>
        <dbReference type="ChEBI" id="CHEBI:15378"/>
        <dbReference type="ChEBI" id="CHEBI:16526"/>
        <dbReference type="ChEBI" id="CHEBI:33019"/>
        <dbReference type="ChEBI" id="CHEBI:37575"/>
        <dbReference type="ChEBI" id="CHEBI:57841"/>
        <dbReference type="ChEBI" id="CHEBI:62899"/>
        <dbReference type="EC" id="2.5.1.3"/>
    </reaction>
</comment>
<dbReference type="PANTHER" id="PTHR20857">
    <property type="entry name" value="THIAMINE-PHOSPHATE PYROPHOSPHORYLASE"/>
    <property type="match status" value="1"/>
</dbReference>
<feature type="region of interest" description="Disordered" evidence="13">
    <location>
        <begin position="208"/>
        <end position="228"/>
    </location>
</feature>
<evidence type="ECO:0000256" key="6">
    <source>
        <dbReference type="ARBA" id="ARBA00022977"/>
    </source>
</evidence>
<dbReference type="InterPro" id="IPR036206">
    <property type="entry name" value="ThiamineP_synth_sf"/>
</dbReference>
<keyword evidence="16" id="KW-1185">Reference proteome</keyword>
<evidence type="ECO:0000256" key="2">
    <source>
        <dbReference type="ARBA" id="ARBA00005165"/>
    </source>
</evidence>
<dbReference type="EMBL" id="JAPFQL010000114">
    <property type="protein sequence ID" value="MDC5699164.1"/>
    <property type="molecule type" value="Genomic_DNA"/>
</dbReference>
<evidence type="ECO:0000256" key="12">
    <source>
        <dbReference type="RuleBase" id="RU004253"/>
    </source>
</evidence>
<feature type="binding site" evidence="10">
    <location>
        <position position="110"/>
    </location>
    <ligand>
        <name>4-amino-2-methyl-5-(diphosphooxymethyl)pyrimidine</name>
        <dbReference type="ChEBI" id="CHEBI:57841"/>
    </ligand>
</feature>
<dbReference type="InterPro" id="IPR013785">
    <property type="entry name" value="Aldolase_TIM"/>
</dbReference>
<sequence>MTQNHRPFPRLHVLTDTRDGRDPLPEVRCAISTGMAAIQVRAKDRTDREVFALTTAVLELARPAGTLVLVDDRVDIALAAGADGVHLGANDLPVAAVRRLTPNGFIVGATVRNPEMARAAEADGATYLGAGPVHPTATKLGLPDPLGPHGIAALTAATALPVIAIGGVTPQRVSDLRAAGAHGVAVVTALSAAADPAAVATALAAALDGPPGQRRPVPVAQHRDEVRA</sequence>
<dbReference type="RefSeq" id="WP_272463723.1">
    <property type="nucleotide sequence ID" value="NZ_JAPFQL010000114.1"/>
</dbReference>
<feature type="domain" description="Thiamine phosphate synthase/TenI" evidence="14">
    <location>
        <begin position="13"/>
        <end position="190"/>
    </location>
</feature>
<organism evidence="15 16">
    <name type="scientific">Intrasporangium calvum</name>
    <dbReference type="NCBI Taxonomy" id="53358"/>
    <lineage>
        <taxon>Bacteria</taxon>
        <taxon>Bacillati</taxon>
        <taxon>Actinomycetota</taxon>
        <taxon>Actinomycetes</taxon>
        <taxon>Micrococcales</taxon>
        <taxon>Intrasporangiaceae</taxon>
        <taxon>Intrasporangium</taxon>
    </lineage>
</organism>
<evidence type="ECO:0000256" key="1">
    <source>
        <dbReference type="ARBA" id="ARBA00003814"/>
    </source>
</evidence>
<dbReference type="GO" id="GO:0004789">
    <property type="term" value="F:thiamine-phosphate diphosphorylase activity"/>
    <property type="evidence" value="ECO:0007669"/>
    <property type="project" value="UniProtKB-EC"/>
</dbReference>
<comment type="pathway">
    <text evidence="2 10 12">Cofactor biosynthesis; thiamine diphosphate biosynthesis; thiamine phosphate from 4-amino-2-methyl-5-diphosphomethylpyrimidine and 4-methyl-5-(2-phosphoethyl)-thiazole: step 1/1.</text>
</comment>
<dbReference type="Proteomes" id="UP001150259">
    <property type="component" value="Unassembled WGS sequence"/>
</dbReference>
<dbReference type="Gene3D" id="3.20.20.70">
    <property type="entry name" value="Aldolase class I"/>
    <property type="match status" value="1"/>
</dbReference>
<evidence type="ECO:0000256" key="13">
    <source>
        <dbReference type="SAM" id="MobiDB-lite"/>
    </source>
</evidence>
<evidence type="ECO:0000256" key="4">
    <source>
        <dbReference type="ARBA" id="ARBA00022723"/>
    </source>
</evidence>
<comment type="catalytic activity">
    <reaction evidence="7 10 11">
        <text>4-methyl-5-(2-phosphooxyethyl)-thiazole + 4-amino-2-methyl-5-(diphosphooxymethyl)pyrimidine + H(+) = thiamine phosphate + diphosphate</text>
        <dbReference type="Rhea" id="RHEA:22328"/>
        <dbReference type="ChEBI" id="CHEBI:15378"/>
        <dbReference type="ChEBI" id="CHEBI:33019"/>
        <dbReference type="ChEBI" id="CHEBI:37575"/>
        <dbReference type="ChEBI" id="CHEBI:57841"/>
        <dbReference type="ChEBI" id="CHEBI:58296"/>
        <dbReference type="EC" id="2.5.1.3"/>
    </reaction>
</comment>
<dbReference type="HAMAP" id="MF_00097">
    <property type="entry name" value="TMP_synthase"/>
    <property type="match status" value="1"/>
</dbReference>
<dbReference type="Pfam" id="PF02581">
    <property type="entry name" value="TMP-TENI"/>
    <property type="match status" value="1"/>
</dbReference>
<protein>
    <recommendedName>
        <fullName evidence="10">Thiamine-phosphate synthase</fullName>
        <shortName evidence="10">TP synthase</shortName>
        <shortName evidence="10">TPS</shortName>
        <ecNumber evidence="10">2.5.1.3</ecNumber>
    </recommendedName>
    <alternativeName>
        <fullName evidence="10">Thiamine-phosphate pyrophosphorylase</fullName>
        <shortName evidence="10">TMP pyrophosphorylase</shortName>
        <shortName evidence="10">TMP-PPase</shortName>
    </alternativeName>
</protein>
<feature type="binding site" evidence="10">
    <location>
        <begin position="187"/>
        <end position="188"/>
    </location>
    <ligand>
        <name>2-[(2R,5Z)-2-carboxy-4-methylthiazol-5(2H)-ylidene]ethyl phosphate</name>
        <dbReference type="ChEBI" id="CHEBI:62899"/>
    </ligand>
</feature>
<gene>
    <name evidence="10 15" type="primary">thiE</name>
    <name evidence="15" type="ORF">OO014_18090</name>
</gene>
<dbReference type="CDD" id="cd00564">
    <property type="entry name" value="TMP_TenI"/>
    <property type="match status" value="1"/>
</dbReference>
<evidence type="ECO:0000259" key="14">
    <source>
        <dbReference type="Pfam" id="PF02581"/>
    </source>
</evidence>
<evidence type="ECO:0000256" key="11">
    <source>
        <dbReference type="RuleBase" id="RU003826"/>
    </source>
</evidence>
<keyword evidence="6 10" id="KW-0784">Thiamine biosynthesis</keyword>
<evidence type="ECO:0000313" key="15">
    <source>
        <dbReference type="EMBL" id="MDC5699164.1"/>
    </source>
</evidence>
<comment type="cofactor">
    <cofactor evidence="10">
        <name>Mg(2+)</name>
        <dbReference type="ChEBI" id="CHEBI:18420"/>
    </cofactor>
    <text evidence="10">Binds 1 Mg(2+) ion per subunit.</text>
</comment>
<keyword evidence="3 10" id="KW-0808">Transferase</keyword>
<dbReference type="NCBIfam" id="TIGR00693">
    <property type="entry name" value="thiE"/>
    <property type="match status" value="1"/>
</dbReference>
<evidence type="ECO:0000256" key="3">
    <source>
        <dbReference type="ARBA" id="ARBA00022679"/>
    </source>
</evidence>
<proteinExistence type="inferred from homology"/>
<dbReference type="PANTHER" id="PTHR20857:SF15">
    <property type="entry name" value="THIAMINE-PHOSPHATE SYNTHASE"/>
    <property type="match status" value="1"/>
</dbReference>
<reference evidence="15 16" key="1">
    <citation type="submission" date="2022-11" db="EMBL/GenBank/DDBJ databases">
        <title>Anaerobic phenanthrene biodegradation by a DNRA strain PheN6.</title>
        <authorList>
            <person name="Zhang Z."/>
        </authorList>
    </citation>
    <scope>NUCLEOTIDE SEQUENCE [LARGE SCALE GENOMIC DNA]</scope>
    <source>
        <strain evidence="15 16">PheN6</strain>
    </source>
</reference>
<feature type="binding site" evidence="10">
    <location>
        <position position="167"/>
    </location>
    <ligand>
        <name>2-[(2R,5Z)-2-carboxy-4-methylthiazol-5(2H)-ylidene]ethyl phosphate</name>
        <dbReference type="ChEBI" id="CHEBI:62899"/>
    </ligand>
</feature>
<evidence type="ECO:0000256" key="10">
    <source>
        <dbReference type="HAMAP-Rule" id="MF_00097"/>
    </source>
</evidence>
<comment type="similarity">
    <text evidence="10 11">Belongs to the thiamine-phosphate synthase family.</text>
</comment>
<evidence type="ECO:0000256" key="5">
    <source>
        <dbReference type="ARBA" id="ARBA00022842"/>
    </source>
</evidence>